<feature type="domain" description="Alcohol dehydrogenase-like N-terminal" evidence="5">
    <location>
        <begin position="32"/>
        <end position="143"/>
    </location>
</feature>
<dbReference type="GO" id="GO:0047936">
    <property type="term" value="F:glucose 1-dehydrogenase [NAD(P)+] activity"/>
    <property type="evidence" value="ECO:0007669"/>
    <property type="project" value="UniProtKB-EC"/>
</dbReference>
<evidence type="ECO:0000256" key="4">
    <source>
        <dbReference type="ARBA" id="ARBA00023002"/>
    </source>
</evidence>
<dbReference type="InterPro" id="IPR031640">
    <property type="entry name" value="Glu_dehyd_C"/>
</dbReference>
<dbReference type="AlphaFoldDB" id="A0A6J4NEB0"/>
<dbReference type="EMBL" id="CADCUR010000024">
    <property type="protein sequence ID" value="CAA9380454.1"/>
    <property type="molecule type" value="Genomic_DNA"/>
</dbReference>
<evidence type="ECO:0000256" key="1">
    <source>
        <dbReference type="ARBA" id="ARBA00001947"/>
    </source>
</evidence>
<gene>
    <name evidence="7" type="ORF">AVDCRST_MAG74-457</name>
</gene>
<dbReference type="Gene3D" id="3.90.180.10">
    <property type="entry name" value="Medium-chain alcohol dehydrogenases, catalytic domain"/>
    <property type="match status" value="1"/>
</dbReference>
<dbReference type="PANTHER" id="PTHR43189:SF2">
    <property type="entry name" value="GLUCOSE 1-DEHYDROGENASE"/>
    <property type="match status" value="1"/>
</dbReference>
<dbReference type="InterPro" id="IPR036291">
    <property type="entry name" value="NAD(P)-bd_dom_sf"/>
</dbReference>
<evidence type="ECO:0000259" key="5">
    <source>
        <dbReference type="Pfam" id="PF08240"/>
    </source>
</evidence>
<dbReference type="InterPro" id="IPR011032">
    <property type="entry name" value="GroES-like_sf"/>
</dbReference>
<keyword evidence="2" id="KW-0479">Metal-binding</keyword>
<evidence type="ECO:0000256" key="3">
    <source>
        <dbReference type="ARBA" id="ARBA00022833"/>
    </source>
</evidence>
<feature type="domain" description="Glucose dehydrogenase C-terminal" evidence="6">
    <location>
        <begin position="148"/>
        <end position="351"/>
    </location>
</feature>
<dbReference type="Pfam" id="PF08240">
    <property type="entry name" value="ADH_N"/>
    <property type="match status" value="1"/>
</dbReference>
<protein>
    <submittedName>
        <fullName evidence="7">Glucose 1-dehydrogenase</fullName>
        <ecNumber evidence="7">1.1.1.47</ecNumber>
    </submittedName>
</protein>
<dbReference type="EC" id="1.1.1.47" evidence="7"/>
<dbReference type="PANTHER" id="PTHR43189">
    <property type="entry name" value="ZINC-TYPE ALCOHOL DEHYDROGENASE-LIKE PROTEIN C1198.01-RELATED"/>
    <property type="match status" value="1"/>
</dbReference>
<accession>A0A6J4NEB0</accession>
<dbReference type="InterPro" id="IPR002328">
    <property type="entry name" value="ADH_Zn_CS"/>
</dbReference>
<evidence type="ECO:0000313" key="7">
    <source>
        <dbReference type="EMBL" id="CAA9380454.1"/>
    </source>
</evidence>
<name>A0A6J4NEB0_9BACT</name>
<dbReference type="InterPro" id="IPR013154">
    <property type="entry name" value="ADH-like_N"/>
</dbReference>
<dbReference type="PROSITE" id="PS00059">
    <property type="entry name" value="ADH_ZINC"/>
    <property type="match status" value="1"/>
</dbReference>
<keyword evidence="3" id="KW-0862">Zinc</keyword>
<comment type="cofactor">
    <cofactor evidence="1">
        <name>Zn(2+)</name>
        <dbReference type="ChEBI" id="CHEBI:29105"/>
    </cofactor>
</comment>
<dbReference type="GO" id="GO:0008270">
    <property type="term" value="F:zinc ion binding"/>
    <property type="evidence" value="ECO:0007669"/>
    <property type="project" value="InterPro"/>
</dbReference>
<organism evidence="7">
    <name type="scientific">uncultured Pyrinomonadaceae bacterium</name>
    <dbReference type="NCBI Taxonomy" id="2283094"/>
    <lineage>
        <taxon>Bacteria</taxon>
        <taxon>Pseudomonadati</taxon>
        <taxon>Acidobacteriota</taxon>
        <taxon>Blastocatellia</taxon>
        <taxon>Blastocatellales</taxon>
        <taxon>Pyrinomonadaceae</taxon>
        <taxon>environmental samples</taxon>
    </lineage>
</organism>
<sequence length="370" mass="40929">MKAIAVTPKQKDSARLVEIDKPNVADVKDGRGVLVEVLRVGACGTDREINNAEYGIAPEGFDFLVLGHENFGRVAEVGESVNELAVGDFVVATVRRPGHSFYDRIGEQDFTTDSEYFERGISRLHGYMAEFYAESADFLIKIPPAIKDVAVLLEPLSIIEKGLKQASDIQERLKIWRPKTAAVLGTGSVGLLTVMALRLRGYEVHGFGRNEREGYLNAELCEAIGATYDSTAEISVQDSTKKYGEYDLIFECTGYSPIVFDAMQSLNENGVLILSSVTGGDKTVEVPSDRINQQFVLGNRAMFGTVNANREHFELGVKDLALCEAMYAGWLARMLTHPVEGLKNYEKVFEILNNAGEYKAIKTYFEVNKI</sequence>
<evidence type="ECO:0000256" key="2">
    <source>
        <dbReference type="ARBA" id="ARBA00022723"/>
    </source>
</evidence>
<keyword evidence="4 7" id="KW-0560">Oxidoreductase</keyword>
<evidence type="ECO:0000259" key="6">
    <source>
        <dbReference type="Pfam" id="PF16912"/>
    </source>
</evidence>
<dbReference type="SUPFAM" id="SSF50129">
    <property type="entry name" value="GroES-like"/>
    <property type="match status" value="1"/>
</dbReference>
<dbReference type="CDD" id="cd08230">
    <property type="entry name" value="glucose_DH"/>
    <property type="match status" value="1"/>
</dbReference>
<proteinExistence type="predicted"/>
<dbReference type="SUPFAM" id="SSF51735">
    <property type="entry name" value="NAD(P)-binding Rossmann-fold domains"/>
    <property type="match status" value="1"/>
</dbReference>
<reference evidence="7" key="1">
    <citation type="submission" date="2020-02" db="EMBL/GenBank/DDBJ databases">
        <authorList>
            <person name="Meier V. D."/>
        </authorList>
    </citation>
    <scope>NUCLEOTIDE SEQUENCE</scope>
    <source>
        <strain evidence="7">AVDCRST_MAG74</strain>
    </source>
</reference>
<dbReference type="Gene3D" id="3.40.50.720">
    <property type="entry name" value="NAD(P)-binding Rossmann-like Domain"/>
    <property type="match status" value="1"/>
</dbReference>
<dbReference type="Pfam" id="PF16912">
    <property type="entry name" value="Glu_dehyd_C"/>
    <property type="match status" value="1"/>
</dbReference>